<evidence type="ECO:0000313" key="1">
    <source>
        <dbReference type="EMBL" id="MED6251998.1"/>
    </source>
</evidence>
<name>A0ABU7BR17_9TELE</name>
<accession>A0ABU7BR17</accession>
<reference evidence="1 2" key="1">
    <citation type="submission" date="2021-07" db="EMBL/GenBank/DDBJ databases">
        <authorList>
            <person name="Palmer J.M."/>
        </authorList>
    </citation>
    <scope>NUCLEOTIDE SEQUENCE [LARGE SCALE GENOMIC DNA]</scope>
    <source>
        <strain evidence="1 2">AT_MEX2019</strain>
        <tissue evidence="1">Muscle</tissue>
    </source>
</reference>
<sequence>MVLNQFYWRLIGFNTTTKEDEHVQMFKKVSEAQLAAIDYCLQNYEDYMKKDVVETVKGLSTDDKQAVALKVKEVLDQKYHWYNWVVVVYNKANKDNHCAWYH</sequence>
<keyword evidence="2" id="KW-1185">Reference proteome</keyword>
<dbReference type="EMBL" id="JAHUTI010060633">
    <property type="protein sequence ID" value="MED6251998.1"/>
    <property type="molecule type" value="Genomic_DNA"/>
</dbReference>
<gene>
    <name evidence="1" type="ORF">ATANTOWER_005594</name>
</gene>
<protein>
    <submittedName>
        <fullName evidence="1">Uncharacterized protein</fullName>
    </submittedName>
</protein>
<dbReference type="Proteomes" id="UP001345963">
    <property type="component" value="Unassembled WGS sequence"/>
</dbReference>
<organism evidence="1 2">
    <name type="scientific">Ataeniobius toweri</name>
    <dbReference type="NCBI Taxonomy" id="208326"/>
    <lineage>
        <taxon>Eukaryota</taxon>
        <taxon>Metazoa</taxon>
        <taxon>Chordata</taxon>
        <taxon>Craniata</taxon>
        <taxon>Vertebrata</taxon>
        <taxon>Euteleostomi</taxon>
        <taxon>Actinopterygii</taxon>
        <taxon>Neopterygii</taxon>
        <taxon>Teleostei</taxon>
        <taxon>Neoteleostei</taxon>
        <taxon>Acanthomorphata</taxon>
        <taxon>Ovalentaria</taxon>
        <taxon>Atherinomorphae</taxon>
        <taxon>Cyprinodontiformes</taxon>
        <taxon>Goodeidae</taxon>
        <taxon>Ataeniobius</taxon>
    </lineage>
</organism>
<evidence type="ECO:0000313" key="2">
    <source>
        <dbReference type="Proteomes" id="UP001345963"/>
    </source>
</evidence>
<proteinExistence type="predicted"/>
<comment type="caution">
    <text evidence="1">The sequence shown here is derived from an EMBL/GenBank/DDBJ whole genome shotgun (WGS) entry which is preliminary data.</text>
</comment>